<reference evidence="3 4" key="1">
    <citation type="submission" date="2015-01" db="EMBL/GenBank/DDBJ databases">
        <title>Vibrio sp. C1 JCM 19231 whole genome shotgun sequence.</title>
        <authorList>
            <person name="Sawabe T."/>
            <person name="Meirelles P."/>
            <person name="Feng G."/>
            <person name="Sayaka M."/>
            <person name="Hattori M."/>
            <person name="Ohkuma M."/>
        </authorList>
    </citation>
    <scope>NUCLEOTIDE SEQUENCE [LARGE SCALE GENOMIC DNA]</scope>
    <source>
        <strain evidence="4">JCM 19231</strain>
    </source>
</reference>
<accession>A0A0B8NY62</accession>
<protein>
    <submittedName>
        <fullName evidence="3">Protein sirB1</fullName>
    </submittedName>
</protein>
<reference evidence="3 4" key="2">
    <citation type="submission" date="2015-01" db="EMBL/GenBank/DDBJ databases">
        <authorList>
            <consortium name="NBRP consortium"/>
            <person name="Sawabe T."/>
            <person name="Meirelles P."/>
            <person name="Feng G."/>
            <person name="Sayaka M."/>
            <person name="Hattori M."/>
            <person name="Ohkuma M."/>
        </authorList>
    </citation>
    <scope>NUCLEOTIDE SEQUENCE [LARGE SCALE GENOMIC DNA]</scope>
    <source>
        <strain evidence="4">JCM 19231</strain>
    </source>
</reference>
<comment type="similarity">
    <text evidence="1">Belongs to the UPF0162 family.</text>
</comment>
<comment type="caution">
    <text evidence="3">The sequence shown here is derived from an EMBL/GenBank/DDBJ whole genome shotgun (WGS) entry which is preliminary data.</text>
</comment>
<gene>
    <name evidence="3" type="ORF">JCM19231_5640</name>
</gene>
<name>A0A0B8NY62_9VIBR</name>
<dbReference type="Proteomes" id="UP000031671">
    <property type="component" value="Unassembled WGS sequence"/>
</dbReference>
<keyword evidence="4" id="KW-1185">Reference proteome</keyword>
<dbReference type="PANTHER" id="PTHR31350:SF21">
    <property type="entry name" value="F-BOX ONLY PROTEIN 21"/>
    <property type="match status" value="1"/>
</dbReference>
<evidence type="ECO:0000313" key="4">
    <source>
        <dbReference type="Proteomes" id="UP000031671"/>
    </source>
</evidence>
<organism evidence="3 4">
    <name type="scientific">Vibrio ishigakensis</name>
    <dbReference type="NCBI Taxonomy" id="1481914"/>
    <lineage>
        <taxon>Bacteria</taxon>
        <taxon>Pseudomonadati</taxon>
        <taxon>Pseudomonadota</taxon>
        <taxon>Gammaproteobacteria</taxon>
        <taxon>Vibrionales</taxon>
        <taxon>Vibrionaceae</taxon>
        <taxon>Vibrio</taxon>
    </lineage>
</organism>
<feature type="domain" description="Protein SirB1 N-terminal" evidence="2">
    <location>
        <begin position="33"/>
        <end position="184"/>
    </location>
</feature>
<proteinExistence type="inferred from homology"/>
<evidence type="ECO:0000259" key="2">
    <source>
        <dbReference type="Pfam" id="PF13369"/>
    </source>
</evidence>
<evidence type="ECO:0000256" key="1">
    <source>
        <dbReference type="ARBA" id="ARBA00007100"/>
    </source>
</evidence>
<sequence>MSDLWFKDLDELELVEGALLLNSQIDPQVNFTWVEMQLEKLLDEAEQVLSVEVNEKARFDAFLRLFYQEWGFEGDYENYFSSENAFIEKVIQRRKGIPVSLGALLLFFGRKLGFPVKGISFPTQFLIAVNWSDRDKSYVNPFNGEYVAKPVLHAWLKGQEGAAAQLKPEHLNVADNSMLIGRWLGVLKSA</sequence>
<dbReference type="InterPro" id="IPR032698">
    <property type="entry name" value="SirB1_N"/>
</dbReference>
<dbReference type="PANTHER" id="PTHR31350">
    <property type="entry name" value="SI:DKEY-261L7.2"/>
    <property type="match status" value="1"/>
</dbReference>
<evidence type="ECO:0000313" key="3">
    <source>
        <dbReference type="EMBL" id="GAM56003.1"/>
    </source>
</evidence>
<dbReference type="Pfam" id="PF13369">
    <property type="entry name" value="Transglut_core2"/>
    <property type="match status" value="1"/>
</dbReference>
<dbReference type="EMBL" id="BBRZ01000022">
    <property type="protein sequence ID" value="GAM56003.1"/>
    <property type="molecule type" value="Genomic_DNA"/>
</dbReference>
<dbReference type="AlphaFoldDB" id="A0A0B8NY62"/>